<name>A0A894KCM5_9VIRU</name>
<dbReference type="EMBL" id="MW434934">
    <property type="protein sequence ID" value="QRW41689.1"/>
    <property type="molecule type" value="Genomic_RNA"/>
</dbReference>
<organism evidence="1">
    <name type="scientific">Vai augu virus</name>
    <dbReference type="NCBI Taxonomy" id="2800949"/>
    <lineage>
        <taxon>Viruses</taxon>
        <taxon>Riboviria</taxon>
    </lineage>
</organism>
<evidence type="ECO:0000313" key="1">
    <source>
        <dbReference type="EMBL" id="QRW41689.1"/>
    </source>
</evidence>
<reference evidence="1" key="1">
    <citation type="journal article" date="2020" name="bioRxiv">
        <title>Single mosquito metatranscriptomics identifies vectors, emerging pathogens and reservoirs in one assay.</title>
        <authorList>
            <person name="Batson J."/>
            <person name="Dudas G."/>
            <person name="Haas-Stapleton E."/>
            <person name="Kistler A.L."/>
            <person name="Li L.M."/>
            <person name="Logan P."/>
            <person name="Ratnasiri K."/>
            <person name="Retallack H."/>
        </authorList>
    </citation>
    <scope>NUCLEOTIDE SEQUENCE</scope>
    <source>
        <strain evidence="1">CMS001_022_ALCO</strain>
    </source>
</reference>
<proteinExistence type="predicted"/>
<accession>A0A894KCM5</accession>
<sequence length="906" mass="98835">MCYVRLSACKFWVYRDCINLDKSRFNKLKPRVHIKGDWRMAIGKALANALKPLLKRVVGRVKDLDPFESGAFGPESKVTVEFFGRTVSAKLGTFVDYCFVNLKTGGRRDLFPFRSLPGSDHMLSAFRERRYDMVMHRKITIIKGARWSAKLGCNVVNHVTTKLVPGGIGTKATHEVQSLVGRLRDPKSGEETLDAAGLFDAITKSFGLLRRYEGEPFNVKASNDHYGLVVRSLLILAGVERNPGPTPVIFSKLLDLLKRALYSSKEVLIKFLRLLEGCFTRMIASSRESIVVVVGLLRKFVADRAGAAKKAITEALPPTPVVQLPVAVPIAATAIEIVRKHYDKVKTSRVVVSSMEAGRAVLGWLSRVTRNGEYMWALAAAGVSDELLPILVLYLAFVPTAACGHLVAIVAITRLIYARKLKWWSKAALSLLLLRSGLELNPGPVLRAKEARRLRTLLVPDWASDGTFHPNNPVDQILLELKRVGLEAGQAPTVFEMIVRSDGLDWRDGPQAVLERFSLKEFSSFAPKEVVDMNGLRAFTSARPSGTCSEVSSVTGDVPAIRNCADAMVQTESLSDKEEIVEDVYIPPTRLPAVRTIWFSTKSQEHWVCPPKVVSGWVSLLAALPLVRINPIWSLGVLGFLTFLRRGGFEREPGFAVYDEESQPLNRNERFSSHWLGCSSNRIFGLASAKDSVGDVRYFKGCSCGLVTHTEGGSSFSFDDKTFRKCINNALLQPSGAQLSSALSAYHRENRLTTPQIQHGVRDFVRCVSVASLQLSVLEGKTIGTSGLSVGTAAAITALSSGNQPANLRASCNQGLSGGSMNCSGAFSLMLTSYGQSCRRLIGTTLITCVTLAKIGLVGLCLFVTRLNVIASIGGRSSAYSSLAIPQASVLRSGFDPQVIPGLGND</sequence>
<protein>
    <submittedName>
        <fullName evidence="1">Uncharacterized protein</fullName>
    </submittedName>
</protein>